<sequence length="194" mass="21543">MRYALGMISCYDPATPNNDTRIAIEEGVNFIELMPYNFNFGTVYVKAALDYEILVSKNQQNLKTISLACTSVNGKVVVESKMVIYYINDNTQCGLDTPTLQALMSVVGGDYDDDDNVLFNTDICLQFLPGPLPMAVINDPPIIVENGDGVDNSIVTLNCTAIKISLSNIVEPCINGKYFNFQAHPYGQSDYRRW</sequence>
<dbReference type="AlphaFoldDB" id="A0A9D4GAW7"/>
<gene>
    <name evidence="1" type="ORF">DPMN_142228</name>
</gene>
<evidence type="ECO:0000313" key="2">
    <source>
        <dbReference type="Proteomes" id="UP000828390"/>
    </source>
</evidence>
<keyword evidence="2" id="KW-1185">Reference proteome</keyword>
<reference evidence="1" key="2">
    <citation type="submission" date="2020-11" db="EMBL/GenBank/DDBJ databases">
        <authorList>
            <person name="McCartney M.A."/>
            <person name="Auch B."/>
            <person name="Kono T."/>
            <person name="Mallez S."/>
            <person name="Becker A."/>
            <person name="Gohl D.M."/>
            <person name="Silverstein K.A.T."/>
            <person name="Koren S."/>
            <person name="Bechman K.B."/>
            <person name="Herman A."/>
            <person name="Abrahante J.E."/>
            <person name="Garbe J."/>
        </authorList>
    </citation>
    <scope>NUCLEOTIDE SEQUENCE</scope>
    <source>
        <strain evidence="1">Duluth1</strain>
        <tissue evidence="1">Whole animal</tissue>
    </source>
</reference>
<organism evidence="1 2">
    <name type="scientific">Dreissena polymorpha</name>
    <name type="common">Zebra mussel</name>
    <name type="synonym">Mytilus polymorpha</name>
    <dbReference type="NCBI Taxonomy" id="45954"/>
    <lineage>
        <taxon>Eukaryota</taxon>
        <taxon>Metazoa</taxon>
        <taxon>Spiralia</taxon>
        <taxon>Lophotrochozoa</taxon>
        <taxon>Mollusca</taxon>
        <taxon>Bivalvia</taxon>
        <taxon>Autobranchia</taxon>
        <taxon>Heteroconchia</taxon>
        <taxon>Euheterodonta</taxon>
        <taxon>Imparidentia</taxon>
        <taxon>Neoheterodontei</taxon>
        <taxon>Myida</taxon>
        <taxon>Dreissenoidea</taxon>
        <taxon>Dreissenidae</taxon>
        <taxon>Dreissena</taxon>
    </lineage>
</organism>
<protein>
    <submittedName>
        <fullName evidence="1">Uncharacterized protein</fullName>
    </submittedName>
</protein>
<proteinExistence type="predicted"/>
<name>A0A9D4GAW7_DREPO</name>
<dbReference type="Proteomes" id="UP000828390">
    <property type="component" value="Unassembled WGS sequence"/>
</dbReference>
<dbReference type="EMBL" id="JAIWYP010000006">
    <property type="protein sequence ID" value="KAH3813760.1"/>
    <property type="molecule type" value="Genomic_DNA"/>
</dbReference>
<accession>A0A9D4GAW7</accession>
<evidence type="ECO:0000313" key="1">
    <source>
        <dbReference type="EMBL" id="KAH3813760.1"/>
    </source>
</evidence>
<comment type="caution">
    <text evidence="1">The sequence shown here is derived from an EMBL/GenBank/DDBJ whole genome shotgun (WGS) entry which is preliminary data.</text>
</comment>
<reference evidence="1" key="1">
    <citation type="journal article" date="2019" name="bioRxiv">
        <title>The Genome of the Zebra Mussel, Dreissena polymorpha: A Resource for Invasive Species Research.</title>
        <authorList>
            <person name="McCartney M.A."/>
            <person name="Auch B."/>
            <person name="Kono T."/>
            <person name="Mallez S."/>
            <person name="Zhang Y."/>
            <person name="Obille A."/>
            <person name="Becker A."/>
            <person name="Abrahante J.E."/>
            <person name="Garbe J."/>
            <person name="Badalamenti J.P."/>
            <person name="Herman A."/>
            <person name="Mangelson H."/>
            <person name="Liachko I."/>
            <person name="Sullivan S."/>
            <person name="Sone E.D."/>
            <person name="Koren S."/>
            <person name="Silverstein K.A.T."/>
            <person name="Beckman K.B."/>
            <person name="Gohl D.M."/>
        </authorList>
    </citation>
    <scope>NUCLEOTIDE SEQUENCE</scope>
    <source>
        <strain evidence="1">Duluth1</strain>
        <tissue evidence="1">Whole animal</tissue>
    </source>
</reference>